<dbReference type="PANTHER" id="PTHR12159:SF9">
    <property type="entry name" value="G_T MISMATCH-SPECIFIC THYMINE DNA GLYCOSYLASE"/>
    <property type="match status" value="1"/>
</dbReference>
<name>A0ABX1EDF3_9PROT</name>
<reference evidence="5 6" key="1">
    <citation type="submission" date="2020-03" db="EMBL/GenBank/DDBJ databases">
        <title>Roseomonas selenitidurans sp. nov. isolated from urban soil.</title>
        <authorList>
            <person name="Liu H."/>
        </authorList>
    </citation>
    <scope>NUCLEOTIDE SEQUENCE [LARGE SCALE GENOMIC DNA]</scope>
    <source>
        <strain evidence="5 6">BU-1</strain>
    </source>
</reference>
<dbReference type="PANTHER" id="PTHR12159">
    <property type="entry name" value="G/T AND G/U MISMATCH-SPECIFIC DNA GLYCOSYLASE"/>
    <property type="match status" value="1"/>
</dbReference>
<dbReference type="Proteomes" id="UP000787635">
    <property type="component" value="Unassembled WGS sequence"/>
</dbReference>
<keyword evidence="6" id="KW-1185">Reference proteome</keyword>
<dbReference type="Pfam" id="PF03167">
    <property type="entry name" value="UDG"/>
    <property type="match status" value="1"/>
</dbReference>
<evidence type="ECO:0000256" key="3">
    <source>
        <dbReference type="ARBA" id="ARBA00023204"/>
    </source>
</evidence>
<proteinExistence type="predicted"/>
<accession>A0ABX1EDF3</accession>
<keyword evidence="3" id="KW-0234">DNA repair</keyword>
<protein>
    <submittedName>
        <fullName evidence="5">Mismatch-specific DNA-glycosylase</fullName>
    </submittedName>
</protein>
<dbReference type="Gene3D" id="3.40.470.10">
    <property type="entry name" value="Uracil-DNA glycosylase-like domain"/>
    <property type="match status" value="1"/>
</dbReference>
<gene>
    <name evidence="5" type="ORF">HEQ75_23920</name>
</gene>
<evidence type="ECO:0000256" key="1">
    <source>
        <dbReference type="ARBA" id="ARBA00022763"/>
    </source>
</evidence>
<dbReference type="SUPFAM" id="SSF52141">
    <property type="entry name" value="Uracil-DNA glycosylase-like"/>
    <property type="match status" value="1"/>
</dbReference>
<evidence type="ECO:0000259" key="4">
    <source>
        <dbReference type="Pfam" id="PF03167"/>
    </source>
</evidence>
<evidence type="ECO:0000313" key="5">
    <source>
        <dbReference type="EMBL" id="NKC33927.1"/>
    </source>
</evidence>
<dbReference type="InterPro" id="IPR005122">
    <property type="entry name" value="Uracil-DNA_glycosylase-like"/>
</dbReference>
<evidence type="ECO:0000256" key="2">
    <source>
        <dbReference type="ARBA" id="ARBA00022801"/>
    </source>
</evidence>
<dbReference type="CDD" id="cd10028">
    <property type="entry name" value="UDG-F2_TDG_MUG"/>
    <property type="match status" value="1"/>
</dbReference>
<sequence>MGDILPDLLAPGLRLVFCGMAAGPHSARVGAYYARPGNRFWPALAEAGFTPQRLRPEAFPDLLRHGIGLTDLAKGQWGVDRVVRVTQADRDRLHATIRATRPQALAFTSGRTAALALGLRRVAFGRLAEALRPPGFPPVFVLPSTSGSNNGNWVRNGYQQVWTDTAMALGFAHRAAS</sequence>
<keyword evidence="1" id="KW-0227">DNA damage</keyword>
<feature type="domain" description="Uracil-DNA glycosylase-like" evidence="4">
    <location>
        <begin position="7"/>
        <end position="151"/>
    </location>
</feature>
<evidence type="ECO:0000313" key="6">
    <source>
        <dbReference type="Proteomes" id="UP000787635"/>
    </source>
</evidence>
<organism evidence="5 6">
    <name type="scientific">Falsiroseomonas selenitidurans</name>
    <dbReference type="NCBI Taxonomy" id="2716335"/>
    <lineage>
        <taxon>Bacteria</taxon>
        <taxon>Pseudomonadati</taxon>
        <taxon>Pseudomonadota</taxon>
        <taxon>Alphaproteobacteria</taxon>
        <taxon>Acetobacterales</taxon>
        <taxon>Roseomonadaceae</taxon>
        <taxon>Falsiroseomonas</taxon>
    </lineage>
</organism>
<dbReference type="EMBL" id="JAAVNE010000058">
    <property type="protein sequence ID" value="NKC33927.1"/>
    <property type="molecule type" value="Genomic_DNA"/>
</dbReference>
<dbReference type="InterPro" id="IPR015637">
    <property type="entry name" value="MUG/TDG"/>
</dbReference>
<keyword evidence="2" id="KW-0378">Hydrolase</keyword>
<dbReference type="InterPro" id="IPR036895">
    <property type="entry name" value="Uracil-DNA_glycosylase-like_sf"/>
</dbReference>
<comment type="caution">
    <text evidence="5">The sequence shown here is derived from an EMBL/GenBank/DDBJ whole genome shotgun (WGS) entry which is preliminary data.</text>
</comment>
<dbReference type="RefSeq" id="WP_168034641.1">
    <property type="nucleotide sequence ID" value="NZ_JAAVNE010000058.1"/>
</dbReference>